<keyword evidence="1" id="KW-0596">Phosphopantetheine</keyword>
<name>A0A0F4GLF7_9PEZI</name>
<dbReference type="InterPro" id="IPR036291">
    <property type="entry name" value="NAD(P)-bd_dom_sf"/>
</dbReference>
<evidence type="ECO:0000313" key="5">
    <source>
        <dbReference type="Proteomes" id="UP000033647"/>
    </source>
</evidence>
<proteinExistence type="predicted"/>
<comment type="caution">
    <text evidence="4">The sequence shown here is derived from an EMBL/GenBank/DDBJ whole genome shotgun (WGS) entry which is preliminary data.</text>
</comment>
<dbReference type="InterPro" id="IPR020806">
    <property type="entry name" value="PKS_PP-bd"/>
</dbReference>
<dbReference type="PANTHER" id="PTHR43775:SF28">
    <property type="entry name" value="SYNTHASE, PUTATIVE-RELATED"/>
    <property type="match status" value="1"/>
</dbReference>
<dbReference type="GO" id="GO:0006633">
    <property type="term" value="P:fatty acid biosynthetic process"/>
    <property type="evidence" value="ECO:0007669"/>
    <property type="project" value="TreeGrafter"/>
</dbReference>
<dbReference type="Pfam" id="PF08659">
    <property type="entry name" value="KR"/>
    <property type="match status" value="1"/>
</dbReference>
<dbReference type="EMBL" id="LAFY01000415">
    <property type="protein sequence ID" value="KJX98264.1"/>
    <property type="molecule type" value="Genomic_DNA"/>
</dbReference>
<dbReference type="SUPFAM" id="SSF51735">
    <property type="entry name" value="NAD(P)-binding Rossmann-fold domains"/>
    <property type="match status" value="1"/>
</dbReference>
<feature type="domain" description="Carrier" evidence="3">
    <location>
        <begin position="184"/>
        <end position="261"/>
    </location>
</feature>
<dbReference type="GO" id="GO:0044550">
    <property type="term" value="P:secondary metabolite biosynthetic process"/>
    <property type="evidence" value="ECO:0007669"/>
    <property type="project" value="TreeGrafter"/>
</dbReference>
<dbReference type="SUPFAM" id="SSF47336">
    <property type="entry name" value="ACP-like"/>
    <property type="match status" value="1"/>
</dbReference>
<dbReference type="InterPro" id="IPR009081">
    <property type="entry name" value="PP-bd_ACP"/>
</dbReference>
<dbReference type="SMR" id="A0A0F4GLF7"/>
<organism evidence="4 5">
    <name type="scientific">Zymoseptoria brevis</name>
    <dbReference type="NCBI Taxonomy" id="1047168"/>
    <lineage>
        <taxon>Eukaryota</taxon>
        <taxon>Fungi</taxon>
        <taxon>Dikarya</taxon>
        <taxon>Ascomycota</taxon>
        <taxon>Pezizomycotina</taxon>
        <taxon>Dothideomycetes</taxon>
        <taxon>Dothideomycetidae</taxon>
        <taxon>Mycosphaerellales</taxon>
        <taxon>Mycosphaerellaceae</taxon>
        <taxon>Zymoseptoria</taxon>
    </lineage>
</organism>
<sequence>MSFEDWTAVTRPKIQSTIALHEAKTKLCSPLDFFVLFSSLSGAIGQPGLGLSASVIDIGAVEAVGFISERPGMINSMKATGFKGLSEQELLDAMTLALLRKPSPVPSDSPTGSTYCHPTAFVLGLGSSIPLTASSNRAVWKPDRRMAAYHNLAADNAAAGPSAETLKSHLALAKSDPSLLKSPETASLFAEEIGRKLFDMLLRPYDELNTASPLTDLGLDSLVALELRAWWKQVFGVDITVLEMLGMGSLNALGQHAAESLLKLMSETAVAA</sequence>
<dbReference type="GO" id="GO:0031177">
    <property type="term" value="F:phosphopantetheine binding"/>
    <property type="evidence" value="ECO:0007669"/>
    <property type="project" value="InterPro"/>
</dbReference>
<dbReference type="PANTHER" id="PTHR43775">
    <property type="entry name" value="FATTY ACID SYNTHASE"/>
    <property type="match status" value="1"/>
</dbReference>
<dbReference type="InterPro" id="IPR036736">
    <property type="entry name" value="ACP-like_sf"/>
</dbReference>
<keyword evidence="5" id="KW-1185">Reference proteome</keyword>
<dbReference type="Gene3D" id="1.10.1200.10">
    <property type="entry name" value="ACP-like"/>
    <property type="match status" value="1"/>
</dbReference>
<dbReference type="SMART" id="SM00823">
    <property type="entry name" value="PKS_PP"/>
    <property type="match status" value="1"/>
</dbReference>
<dbReference type="PROSITE" id="PS50075">
    <property type="entry name" value="CARRIER"/>
    <property type="match status" value="1"/>
</dbReference>
<protein>
    <submittedName>
        <fullName evidence="4">Beta-ketoacyl synthase like protein</fullName>
    </submittedName>
</protein>
<dbReference type="Proteomes" id="UP000033647">
    <property type="component" value="Unassembled WGS sequence"/>
</dbReference>
<dbReference type="Pfam" id="PF00550">
    <property type="entry name" value="PP-binding"/>
    <property type="match status" value="1"/>
</dbReference>
<dbReference type="AlphaFoldDB" id="A0A0F4GLF7"/>
<keyword evidence="2" id="KW-0597">Phosphoprotein</keyword>
<evidence type="ECO:0000256" key="1">
    <source>
        <dbReference type="ARBA" id="ARBA00022450"/>
    </source>
</evidence>
<evidence type="ECO:0000313" key="4">
    <source>
        <dbReference type="EMBL" id="KJX98264.1"/>
    </source>
</evidence>
<dbReference type="InterPro" id="IPR013968">
    <property type="entry name" value="PKS_KR"/>
</dbReference>
<accession>A0A0F4GLF7</accession>
<dbReference type="STRING" id="1047168.A0A0F4GLF7"/>
<dbReference type="OrthoDB" id="3799923at2759"/>
<dbReference type="InterPro" id="IPR050091">
    <property type="entry name" value="PKS_NRPS_Biosynth_Enz"/>
</dbReference>
<reference evidence="4 5" key="1">
    <citation type="submission" date="2015-03" db="EMBL/GenBank/DDBJ databases">
        <title>RNA-seq based gene annotation and comparative genomics of four Zymoseptoria species reveal species-specific pathogenicity related genes and transposable element activity.</title>
        <authorList>
            <person name="Grandaubert J."/>
            <person name="Bhattacharyya A."/>
            <person name="Stukenbrock E.H."/>
        </authorList>
    </citation>
    <scope>NUCLEOTIDE SEQUENCE [LARGE SCALE GENOMIC DNA]</scope>
    <source>
        <strain evidence="4 5">Zb18110</strain>
    </source>
</reference>
<dbReference type="Gene3D" id="3.40.50.720">
    <property type="entry name" value="NAD(P)-binding Rossmann-like Domain"/>
    <property type="match status" value="1"/>
</dbReference>
<evidence type="ECO:0000256" key="2">
    <source>
        <dbReference type="ARBA" id="ARBA00022553"/>
    </source>
</evidence>
<dbReference type="GO" id="GO:0004312">
    <property type="term" value="F:fatty acid synthase activity"/>
    <property type="evidence" value="ECO:0007669"/>
    <property type="project" value="TreeGrafter"/>
</dbReference>
<gene>
    <name evidence="4" type="ORF">TI39_contig423g00011</name>
</gene>
<evidence type="ECO:0000259" key="3">
    <source>
        <dbReference type="PROSITE" id="PS50075"/>
    </source>
</evidence>